<proteinExistence type="predicted"/>
<name>A0A8D8QJ94_9HEMI</name>
<accession>A0A8D8QJ94</accession>
<dbReference type="EMBL" id="HBUF01080107">
    <property type="protein sequence ID" value="CAG6632555.1"/>
    <property type="molecule type" value="Transcribed_RNA"/>
</dbReference>
<organism evidence="1">
    <name type="scientific">Cacopsylla melanoneura</name>
    <dbReference type="NCBI Taxonomy" id="428564"/>
    <lineage>
        <taxon>Eukaryota</taxon>
        <taxon>Metazoa</taxon>
        <taxon>Ecdysozoa</taxon>
        <taxon>Arthropoda</taxon>
        <taxon>Hexapoda</taxon>
        <taxon>Insecta</taxon>
        <taxon>Pterygota</taxon>
        <taxon>Neoptera</taxon>
        <taxon>Paraneoptera</taxon>
        <taxon>Hemiptera</taxon>
        <taxon>Sternorrhyncha</taxon>
        <taxon>Psylloidea</taxon>
        <taxon>Psyllidae</taxon>
        <taxon>Psyllinae</taxon>
        <taxon>Cacopsylla</taxon>
    </lineage>
</organism>
<dbReference type="AlphaFoldDB" id="A0A8D8QJ94"/>
<protein>
    <submittedName>
        <fullName evidence="1">Uncharacterized protein</fullName>
    </submittedName>
</protein>
<reference evidence="1" key="1">
    <citation type="submission" date="2021-05" db="EMBL/GenBank/DDBJ databases">
        <authorList>
            <person name="Alioto T."/>
            <person name="Alioto T."/>
            <person name="Gomez Garrido J."/>
        </authorList>
    </citation>
    <scope>NUCLEOTIDE SEQUENCE</scope>
</reference>
<sequence length="99" mass="11267">MQTVCLLVLWSKIQRSELPAEAPEGRMWKGTCFSMSLLCVQSHAQESSQSAYEKSTYLKRKRKKNSNPNVCGAEFCFWGFISKSLVFALFCGRNLLTFS</sequence>
<evidence type="ECO:0000313" key="1">
    <source>
        <dbReference type="EMBL" id="CAG6632557.1"/>
    </source>
</evidence>
<dbReference type="EMBL" id="HBUF01080108">
    <property type="protein sequence ID" value="CAG6632557.1"/>
    <property type="molecule type" value="Transcribed_RNA"/>
</dbReference>